<feature type="compositionally biased region" description="Basic and acidic residues" evidence="2">
    <location>
        <begin position="225"/>
        <end position="237"/>
    </location>
</feature>
<dbReference type="EMBL" id="JAAAID010000407">
    <property type="protein sequence ID" value="KAG0017885.1"/>
    <property type="molecule type" value="Genomic_DNA"/>
</dbReference>
<protein>
    <submittedName>
        <fullName evidence="3">Uncharacterized protein</fullName>
    </submittedName>
</protein>
<feature type="coiled-coil region" evidence="1">
    <location>
        <begin position="359"/>
        <end position="426"/>
    </location>
</feature>
<evidence type="ECO:0000313" key="4">
    <source>
        <dbReference type="Proteomes" id="UP000703661"/>
    </source>
</evidence>
<sequence>MNQSLLSLISPLDLPSISTLDLPQTKSSFLPPSPKAEEPRTTTSKAPVLIAPKPVLQEAEDHFTNEDIQLIVSWLEDPSNFASIYGPTEVNVRKEIPKPTRSSSKGYSELAEVLYRLSKGRLNLSGNEVRERFGKHKALYMKTKALSMSTKFTFEVTDQWEGIYTPSQKLEKLCSCFTKMDVLFKYTPNTSEAGVVTNLQLALDNADEEDTDGEESEPNDSSADLCDRTVHQDDTYTKLDTNPHNNDVQEKDESESDMDISCDSGSDPEDDGHSSSPRKAKGDILRTEANKRQLSEVDLPIPTKRSKAADDFWAQSMLNFHFFSADSRTPALNKDSSSKPEAMTRAETIWMELEKSRLKEIARIEEKKLEWEKTKYEQEIERAAKKDSAMLLLEKEKVELERLRLEKQSELELRKLESENEARKIEMINLAIKNGLPHKVEDFLRMASKKLE</sequence>
<feature type="region of interest" description="Disordered" evidence="2">
    <location>
        <begin position="23"/>
        <end position="46"/>
    </location>
</feature>
<feature type="region of interest" description="Disordered" evidence="2">
    <location>
        <begin position="205"/>
        <end position="289"/>
    </location>
</feature>
<comment type="caution">
    <text evidence="3">The sequence shown here is derived from an EMBL/GenBank/DDBJ whole genome shotgun (WGS) entry which is preliminary data.</text>
</comment>
<feature type="compositionally biased region" description="Basic and acidic residues" evidence="2">
    <location>
        <begin position="280"/>
        <end position="289"/>
    </location>
</feature>
<feature type="compositionally biased region" description="Acidic residues" evidence="2">
    <location>
        <begin position="205"/>
        <end position="218"/>
    </location>
</feature>
<dbReference type="AlphaFoldDB" id="A0A9P6MXX8"/>
<name>A0A9P6MXX8_9FUNG</name>
<feature type="compositionally biased region" description="Acidic residues" evidence="2">
    <location>
        <begin position="250"/>
        <end position="270"/>
    </location>
</feature>
<dbReference type="Proteomes" id="UP000703661">
    <property type="component" value="Unassembled WGS sequence"/>
</dbReference>
<reference evidence="3" key="1">
    <citation type="journal article" date="2020" name="Fungal Divers.">
        <title>Resolving the Mortierellaceae phylogeny through synthesis of multi-gene phylogenetics and phylogenomics.</title>
        <authorList>
            <person name="Vandepol N."/>
            <person name="Liber J."/>
            <person name="Desiro A."/>
            <person name="Na H."/>
            <person name="Kennedy M."/>
            <person name="Barry K."/>
            <person name="Grigoriev I.V."/>
            <person name="Miller A.N."/>
            <person name="O'Donnell K."/>
            <person name="Stajich J.E."/>
            <person name="Bonito G."/>
        </authorList>
    </citation>
    <scope>NUCLEOTIDE SEQUENCE</scope>
    <source>
        <strain evidence="3">NRRL 2769</strain>
    </source>
</reference>
<accession>A0A9P6MXX8</accession>
<evidence type="ECO:0000256" key="1">
    <source>
        <dbReference type="SAM" id="Coils"/>
    </source>
</evidence>
<keyword evidence="4" id="KW-1185">Reference proteome</keyword>
<organism evidence="3 4">
    <name type="scientific">Entomortierella chlamydospora</name>
    <dbReference type="NCBI Taxonomy" id="101097"/>
    <lineage>
        <taxon>Eukaryota</taxon>
        <taxon>Fungi</taxon>
        <taxon>Fungi incertae sedis</taxon>
        <taxon>Mucoromycota</taxon>
        <taxon>Mortierellomycotina</taxon>
        <taxon>Mortierellomycetes</taxon>
        <taxon>Mortierellales</taxon>
        <taxon>Mortierellaceae</taxon>
        <taxon>Entomortierella</taxon>
    </lineage>
</organism>
<keyword evidence="1" id="KW-0175">Coiled coil</keyword>
<gene>
    <name evidence="3" type="ORF">BGZ80_007812</name>
</gene>
<proteinExistence type="predicted"/>
<evidence type="ECO:0000313" key="3">
    <source>
        <dbReference type="EMBL" id="KAG0017885.1"/>
    </source>
</evidence>
<evidence type="ECO:0000256" key="2">
    <source>
        <dbReference type="SAM" id="MobiDB-lite"/>
    </source>
</evidence>